<sequence>MNISMQPVDRVDILTLQDNYIDILARDNSDVISRAVPLEGMEVKNSILAEHGFSAMITVSSGESSKSLLFDFGFSHHGAAMNAKTLKADLARVEIMALSHGHLDHVGGIRLLSEMVAKPGIPLVVHPEVFRAPRYMKITEDLKVFFPPFTRQDAEDAKVSLIETATPYPMLDSQVLFLSQIERTTEFEKGAPSLWYEKDGVAKPDTFEDDTALAFVVKDKGLVVLSGCAHAGIVNTVNYARKVTGVDKVYAVMGGFHLSGPDQAPVVKPTIESLTEIDPAWIVPTHCTGRDATAMFEQAFGDRFILNMAGTQLTFAAEQ</sequence>
<proteinExistence type="predicted"/>
<organism evidence="2 3">
    <name type="scientific">Desulfosalsimonas propionicica</name>
    <dbReference type="NCBI Taxonomy" id="332175"/>
    <lineage>
        <taxon>Bacteria</taxon>
        <taxon>Pseudomonadati</taxon>
        <taxon>Thermodesulfobacteriota</taxon>
        <taxon>Desulfobacteria</taxon>
        <taxon>Desulfobacterales</taxon>
        <taxon>Desulfosalsimonadaceae</taxon>
        <taxon>Desulfosalsimonas</taxon>
    </lineage>
</organism>
<dbReference type="InterPro" id="IPR052926">
    <property type="entry name" value="Metallo-beta-lactamase_dom"/>
</dbReference>
<feature type="domain" description="Metallo-beta-lactamase" evidence="1">
    <location>
        <begin position="65"/>
        <end position="132"/>
    </location>
</feature>
<dbReference type="AlphaFoldDB" id="A0A7W0C7Z3"/>
<dbReference type="InterPro" id="IPR041712">
    <property type="entry name" value="DHPS-like_MBL-fold"/>
</dbReference>
<keyword evidence="2" id="KW-0808">Transferase</keyword>
<name>A0A7W0C7Z3_9BACT</name>
<dbReference type="CDD" id="cd07713">
    <property type="entry name" value="DHPS-like_MBL-fold"/>
    <property type="match status" value="1"/>
</dbReference>
<dbReference type="InterPro" id="IPR036866">
    <property type="entry name" value="RibonucZ/Hydroxyglut_hydro"/>
</dbReference>
<dbReference type="PANTHER" id="PTHR13754:SF18">
    <property type="entry name" value="7,8-DIHYDROPTERIN-6-METHYL-4-(BETA-D-RIBOFURANOSYL)-AMINOBENZENE-5'-PHOSPHATE SYNTHASE"/>
    <property type="match status" value="1"/>
</dbReference>
<dbReference type="RefSeq" id="WP_181550462.1">
    <property type="nucleotide sequence ID" value="NZ_JACDUS010000002.1"/>
</dbReference>
<evidence type="ECO:0000313" key="2">
    <source>
        <dbReference type="EMBL" id="MBA2880807.1"/>
    </source>
</evidence>
<dbReference type="SUPFAM" id="SSF56281">
    <property type="entry name" value="Metallo-hydrolase/oxidoreductase"/>
    <property type="match status" value="1"/>
</dbReference>
<reference evidence="2 3" key="1">
    <citation type="submission" date="2020-07" db="EMBL/GenBank/DDBJ databases">
        <title>Genomic Encyclopedia of Type Strains, Phase IV (KMG-IV): sequencing the most valuable type-strain genomes for metagenomic binning, comparative biology and taxonomic classification.</title>
        <authorList>
            <person name="Goeker M."/>
        </authorList>
    </citation>
    <scope>NUCLEOTIDE SEQUENCE [LARGE SCALE GENOMIC DNA]</scope>
    <source>
        <strain evidence="2 3">DSM 17721</strain>
    </source>
</reference>
<gene>
    <name evidence="2" type="ORF">HNR65_001125</name>
</gene>
<keyword evidence="3" id="KW-1185">Reference proteome</keyword>
<dbReference type="Proteomes" id="UP000525298">
    <property type="component" value="Unassembled WGS sequence"/>
</dbReference>
<evidence type="ECO:0000313" key="3">
    <source>
        <dbReference type="Proteomes" id="UP000525298"/>
    </source>
</evidence>
<dbReference type="Gene3D" id="3.60.15.10">
    <property type="entry name" value="Ribonuclease Z/Hydroxyacylglutathione hydrolase-like"/>
    <property type="match status" value="1"/>
</dbReference>
<accession>A0A7W0C7Z3</accession>
<evidence type="ECO:0000259" key="1">
    <source>
        <dbReference type="Pfam" id="PF00753"/>
    </source>
</evidence>
<dbReference type="PANTHER" id="PTHR13754">
    <property type="entry name" value="METALLO-BETA-LACTAMASE SUPERFAMILY PROTEIN"/>
    <property type="match status" value="1"/>
</dbReference>
<dbReference type="InterPro" id="IPR001279">
    <property type="entry name" value="Metallo-B-lactamas"/>
</dbReference>
<protein>
    <submittedName>
        <fullName evidence="2">7, 8-dihydropterin-6-yl-methyl-4-(Beta-D-ribofuranosyl)aminobenzene 5'-phosphate synthase</fullName>
        <ecNumber evidence="2">2.5.1.105</ecNumber>
    </submittedName>
</protein>
<dbReference type="EC" id="2.5.1.105" evidence="2"/>
<dbReference type="GO" id="GO:0102041">
    <property type="term" value="F:7,8-dihydropterin-6-yl-methyl-4-(beta-D-ribofuranosyl)aminobenzene 5'-phosphate synthase"/>
    <property type="evidence" value="ECO:0007669"/>
    <property type="project" value="UniProtKB-EC"/>
</dbReference>
<dbReference type="Pfam" id="PF00753">
    <property type="entry name" value="Lactamase_B"/>
    <property type="match status" value="1"/>
</dbReference>
<comment type="caution">
    <text evidence="2">The sequence shown here is derived from an EMBL/GenBank/DDBJ whole genome shotgun (WGS) entry which is preliminary data.</text>
</comment>
<dbReference type="EMBL" id="JACDUS010000002">
    <property type="protein sequence ID" value="MBA2880807.1"/>
    <property type="molecule type" value="Genomic_DNA"/>
</dbReference>